<comment type="caution">
    <text evidence="6">The sequence shown here is derived from an EMBL/GenBank/DDBJ whole genome shotgun (WGS) entry which is preliminary data.</text>
</comment>
<evidence type="ECO:0000259" key="5">
    <source>
        <dbReference type="Pfam" id="PF13193"/>
    </source>
</evidence>
<gene>
    <name evidence="6" type="ORF">BAA01_10385</name>
</gene>
<dbReference type="InterPro" id="IPR025110">
    <property type="entry name" value="AMP-bd_C"/>
</dbReference>
<dbReference type="PROSITE" id="PS00455">
    <property type="entry name" value="AMP_BINDING"/>
    <property type="match status" value="1"/>
</dbReference>
<dbReference type="GO" id="GO:0006631">
    <property type="term" value="P:fatty acid metabolic process"/>
    <property type="evidence" value="ECO:0007669"/>
    <property type="project" value="TreeGrafter"/>
</dbReference>
<feature type="domain" description="AMP-binding enzyme C-terminal" evidence="5">
    <location>
        <begin position="451"/>
        <end position="526"/>
    </location>
</feature>
<dbReference type="GO" id="GO:0031956">
    <property type="term" value="F:medium-chain fatty acid-CoA ligase activity"/>
    <property type="evidence" value="ECO:0007669"/>
    <property type="project" value="TreeGrafter"/>
</dbReference>
<organism evidence="6 7">
    <name type="scientific">Bacillus thermozeamaize</name>
    <dbReference type="NCBI Taxonomy" id="230954"/>
    <lineage>
        <taxon>Bacteria</taxon>
        <taxon>Bacillati</taxon>
        <taxon>Bacillota</taxon>
        <taxon>Bacilli</taxon>
        <taxon>Bacillales</taxon>
        <taxon>Bacillaceae</taxon>
        <taxon>Bacillus</taxon>
    </lineage>
</organism>
<dbReference type="Gene3D" id="3.40.50.12780">
    <property type="entry name" value="N-terminal domain of ligase-like"/>
    <property type="match status" value="1"/>
</dbReference>
<evidence type="ECO:0008006" key="8">
    <source>
        <dbReference type="Google" id="ProtNLM"/>
    </source>
</evidence>
<keyword evidence="2" id="KW-0436">Ligase</keyword>
<dbReference type="SUPFAM" id="SSF56801">
    <property type="entry name" value="Acetyl-CoA synthetase-like"/>
    <property type="match status" value="1"/>
</dbReference>
<dbReference type="InterPro" id="IPR000873">
    <property type="entry name" value="AMP-dep_synth/lig_dom"/>
</dbReference>
<keyword evidence="3" id="KW-0547">Nucleotide-binding</keyword>
<evidence type="ECO:0000256" key="1">
    <source>
        <dbReference type="ARBA" id="ARBA00006432"/>
    </source>
</evidence>
<dbReference type="Pfam" id="PF13193">
    <property type="entry name" value="AMP-binding_C"/>
    <property type="match status" value="1"/>
</dbReference>
<sequence>MPEEEQVPLYDWTVGKLLREQSAKYPDHVAVRYLSNDLLKIPALQWTYREYEEKARHVAKGLLAAGYRKGDHVAVWAINIPEWLLLEMGAAKIGVVLVTMNPALREEEAGYILRASDAKGAFILSSFRGRSYAEELRRVISSGKAPSLQQIIAFDAAAGLLSFDELTNTGLQKISDQELDAHESQVQAHDLFQIQFTSGTTGFPKGAMLTHFNAVNNAALTFQRWNIGEGDHVCSPLPLFHTAGSILMALGTLSVGASFTPMPYFDPSDCMRALKELKMTHFGGVPTMLQATFGQSAGKDESLALRQVMSGGSPVPPSLLEKIEKQFDVKTVVLMGMTETSPVYTTTGPSDPQKKRWETCGRPLPHTEVRIVDPVTREVVNCGDPGEIEVRGYMVMAGYYKLEKETRETCSADGWLKTGDIGVLDEEGYLHVIGRIKDMIIRGGENIYPQEIENFLLTHPLIEEAQVVGIPDDYYGEVAVAFVKVRAGEELSEEEVKQFCKGRLSHQKIPAIIRFVDSYPLTASGKVQKRILREQMLKEKEMEKRGEETQ</sequence>
<evidence type="ECO:0000256" key="3">
    <source>
        <dbReference type="ARBA" id="ARBA00022840"/>
    </source>
</evidence>
<dbReference type="EMBL" id="LZRT01000101">
    <property type="protein sequence ID" value="OUM85522.1"/>
    <property type="molecule type" value="Genomic_DNA"/>
</dbReference>
<accession>A0A1Y3PDW9</accession>
<evidence type="ECO:0000313" key="6">
    <source>
        <dbReference type="EMBL" id="OUM85522.1"/>
    </source>
</evidence>
<evidence type="ECO:0000256" key="2">
    <source>
        <dbReference type="ARBA" id="ARBA00022598"/>
    </source>
</evidence>
<dbReference type="Pfam" id="PF00501">
    <property type="entry name" value="AMP-binding"/>
    <property type="match status" value="1"/>
</dbReference>
<dbReference type="AlphaFoldDB" id="A0A1Y3PDW9"/>
<dbReference type="PANTHER" id="PTHR43201:SF5">
    <property type="entry name" value="MEDIUM-CHAIN ACYL-COA LIGASE ACSF2, MITOCHONDRIAL"/>
    <property type="match status" value="1"/>
</dbReference>
<proteinExistence type="inferred from homology"/>
<dbReference type="PANTHER" id="PTHR43201">
    <property type="entry name" value="ACYL-COA SYNTHETASE"/>
    <property type="match status" value="1"/>
</dbReference>
<dbReference type="FunFam" id="3.30.300.30:FF:000008">
    <property type="entry name" value="2,3-dihydroxybenzoate-AMP ligase"/>
    <property type="match status" value="1"/>
</dbReference>
<dbReference type="Gene3D" id="3.30.300.30">
    <property type="match status" value="1"/>
</dbReference>
<dbReference type="InterPro" id="IPR020845">
    <property type="entry name" value="AMP-binding_CS"/>
</dbReference>
<evidence type="ECO:0000259" key="4">
    <source>
        <dbReference type="Pfam" id="PF00501"/>
    </source>
</evidence>
<comment type="similarity">
    <text evidence="1">Belongs to the ATP-dependent AMP-binding enzyme family.</text>
</comment>
<dbReference type="GO" id="GO:0005524">
    <property type="term" value="F:ATP binding"/>
    <property type="evidence" value="ECO:0007669"/>
    <property type="project" value="UniProtKB-KW"/>
</dbReference>
<name>A0A1Y3PDW9_9BACI</name>
<reference evidence="7" key="1">
    <citation type="submission" date="2016-06" db="EMBL/GenBank/DDBJ databases">
        <authorList>
            <person name="Nascimento L."/>
            <person name="Pereira R.V."/>
            <person name="Martins L.F."/>
            <person name="Quaggio R.B."/>
            <person name="Silva A.M."/>
            <person name="Setubal J.C."/>
        </authorList>
    </citation>
    <scope>NUCLEOTIDE SEQUENCE [LARGE SCALE GENOMIC DNA]</scope>
</reference>
<dbReference type="InterPro" id="IPR045851">
    <property type="entry name" value="AMP-bd_C_sf"/>
</dbReference>
<keyword evidence="3" id="KW-0067">ATP-binding</keyword>
<dbReference type="Proteomes" id="UP000196475">
    <property type="component" value="Unassembled WGS sequence"/>
</dbReference>
<protein>
    <recommendedName>
        <fullName evidence="8">AMP-binding protein</fullName>
    </recommendedName>
</protein>
<dbReference type="InterPro" id="IPR042099">
    <property type="entry name" value="ANL_N_sf"/>
</dbReference>
<feature type="domain" description="AMP-dependent synthetase/ligase" evidence="4">
    <location>
        <begin position="18"/>
        <end position="400"/>
    </location>
</feature>
<evidence type="ECO:0000313" key="7">
    <source>
        <dbReference type="Proteomes" id="UP000196475"/>
    </source>
</evidence>